<feature type="region of interest" description="Disordered" evidence="5">
    <location>
        <begin position="1"/>
        <end position="21"/>
    </location>
</feature>
<name>A0AAU7B2I0_9ACTN</name>
<comment type="similarity">
    <text evidence="1">Belongs to the ATP-dependent DNA ligase family.</text>
</comment>
<gene>
    <name evidence="8" type="primary">ligC</name>
    <name evidence="8" type="ORF">DSM112329_05115</name>
</gene>
<dbReference type="GO" id="GO:0006310">
    <property type="term" value="P:DNA recombination"/>
    <property type="evidence" value="ECO:0007669"/>
    <property type="project" value="InterPro"/>
</dbReference>
<dbReference type="PROSITE" id="PS00697">
    <property type="entry name" value="DNA_LIGASE_A1"/>
    <property type="match status" value="1"/>
</dbReference>
<organism evidence="8">
    <name type="scientific">Paraconexibacter sp. AEG42_29</name>
    <dbReference type="NCBI Taxonomy" id="2997339"/>
    <lineage>
        <taxon>Bacteria</taxon>
        <taxon>Bacillati</taxon>
        <taxon>Actinomycetota</taxon>
        <taxon>Thermoleophilia</taxon>
        <taxon>Solirubrobacterales</taxon>
        <taxon>Paraconexibacteraceae</taxon>
        <taxon>Paraconexibacter</taxon>
    </lineage>
</organism>
<evidence type="ECO:0000259" key="6">
    <source>
        <dbReference type="Pfam" id="PF01068"/>
    </source>
</evidence>
<dbReference type="InterPro" id="IPR012310">
    <property type="entry name" value="DNA_ligase_ATP-dep_cent"/>
</dbReference>
<sequence>MALPLAPPLPPQLARSRSSLPDDGEVWAYEPKWDGFRCIAFVDGEDVFLQSRSGKPLARYFPELSFPAGRYVVDGEIVIFNAGGGTEFDLLGQRIHPAASRVERLSVETPGTFVAFDLLARDDETLLELPYIERRAALEALVAEPLMLTPMVLTAAEAEPWLHSTEGVIAKERAAAYLPGERKGMAKVKRVRTIDAVIVGWRPGKAEGTLGALILGLYTPDGDLRVVGHSSGFTAKQKRELPDQLAPFESGDRGTGDASRWKSDKELEWIGLRPELVVEVTFDQVSDGRIRHGAKVARWRDDKAPAECTVDQLDS</sequence>
<dbReference type="Gene3D" id="3.30.470.30">
    <property type="entry name" value="DNA ligase/mRNA capping enzyme"/>
    <property type="match status" value="1"/>
</dbReference>
<dbReference type="PANTHER" id="PTHR45674:SF4">
    <property type="entry name" value="DNA LIGASE 1"/>
    <property type="match status" value="1"/>
</dbReference>
<reference evidence="8" key="1">
    <citation type="submission" date="2022-12" db="EMBL/GenBank/DDBJ databases">
        <title>Paraconexibacter alkalitolerans sp. nov. and Baekduia alba sp. nov., isolated from soil and emended description of the genera Paraconexibacter (Chun et al., 2020) and Baekduia (An et al., 2020).</title>
        <authorList>
            <person name="Vieira S."/>
            <person name="Huber K.J."/>
            <person name="Geppert A."/>
            <person name="Wolf J."/>
            <person name="Neumann-Schaal M."/>
            <person name="Muesken M."/>
            <person name="Overmann J."/>
        </authorList>
    </citation>
    <scope>NUCLEOTIDE SEQUENCE</scope>
    <source>
        <strain evidence="8">AEG42_29</strain>
    </source>
</reference>
<proteinExistence type="inferred from homology"/>
<feature type="domain" description="ATP-dependent DNA ligase family profile" evidence="6">
    <location>
        <begin position="24"/>
        <end position="189"/>
    </location>
</feature>
<evidence type="ECO:0000256" key="3">
    <source>
        <dbReference type="ARBA" id="ARBA00022598"/>
    </source>
</evidence>
<dbReference type="GO" id="GO:0006281">
    <property type="term" value="P:DNA repair"/>
    <property type="evidence" value="ECO:0007669"/>
    <property type="project" value="InterPro"/>
</dbReference>
<feature type="domain" description="DNA ligase ATP-dependent C-terminal" evidence="7">
    <location>
        <begin position="208"/>
        <end position="303"/>
    </location>
</feature>
<feature type="compositionally biased region" description="Basic and acidic residues" evidence="5">
    <location>
        <begin position="250"/>
        <end position="260"/>
    </location>
</feature>
<dbReference type="InterPro" id="IPR044119">
    <property type="entry name" value="Adenylation_LigC-like"/>
</dbReference>
<accession>A0AAU7B2I0</accession>
<evidence type="ECO:0000313" key="8">
    <source>
        <dbReference type="EMBL" id="XAY08217.1"/>
    </source>
</evidence>
<protein>
    <recommendedName>
        <fullName evidence="2">DNA ligase (ATP)</fullName>
        <ecNumber evidence="2">6.5.1.1</ecNumber>
    </recommendedName>
</protein>
<dbReference type="Pfam" id="PF04679">
    <property type="entry name" value="DNA_ligase_A_C"/>
    <property type="match status" value="1"/>
</dbReference>
<feature type="region of interest" description="Disordered" evidence="5">
    <location>
        <begin position="238"/>
        <end position="260"/>
    </location>
</feature>
<feature type="compositionally biased region" description="Pro residues" evidence="5">
    <location>
        <begin position="1"/>
        <end position="11"/>
    </location>
</feature>
<dbReference type="SUPFAM" id="SSF56091">
    <property type="entry name" value="DNA ligase/mRNA capping enzyme, catalytic domain"/>
    <property type="match status" value="1"/>
</dbReference>
<dbReference type="Gene3D" id="2.40.50.140">
    <property type="entry name" value="Nucleic acid-binding proteins"/>
    <property type="match status" value="1"/>
</dbReference>
<dbReference type="KEGG" id="parq:DSM112329_05115"/>
<dbReference type="PANTHER" id="PTHR45674">
    <property type="entry name" value="DNA LIGASE 1/3 FAMILY MEMBER"/>
    <property type="match status" value="1"/>
</dbReference>
<dbReference type="InterPro" id="IPR050191">
    <property type="entry name" value="ATP-dep_DNA_ligase"/>
</dbReference>
<dbReference type="AlphaFoldDB" id="A0AAU7B2I0"/>
<dbReference type="CDD" id="cd07905">
    <property type="entry name" value="Adenylation_DNA_ligase_LigC"/>
    <property type="match status" value="1"/>
</dbReference>
<dbReference type="InterPro" id="IPR012340">
    <property type="entry name" value="NA-bd_OB-fold"/>
</dbReference>
<dbReference type="RefSeq" id="WP_354699400.1">
    <property type="nucleotide sequence ID" value="NZ_CP114014.1"/>
</dbReference>
<dbReference type="InterPro" id="IPR012309">
    <property type="entry name" value="DNA_ligase_ATP-dep_C"/>
</dbReference>
<dbReference type="SUPFAM" id="SSF50249">
    <property type="entry name" value="Nucleic acid-binding proteins"/>
    <property type="match status" value="1"/>
</dbReference>
<evidence type="ECO:0000259" key="7">
    <source>
        <dbReference type="Pfam" id="PF04679"/>
    </source>
</evidence>
<dbReference type="Pfam" id="PF01068">
    <property type="entry name" value="DNA_ligase_A_M"/>
    <property type="match status" value="1"/>
</dbReference>
<dbReference type="EC" id="6.5.1.1" evidence="2"/>
<evidence type="ECO:0000256" key="2">
    <source>
        <dbReference type="ARBA" id="ARBA00012727"/>
    </source>
</evidence>
<dbReference type="InterPro" id="IPR016059">
    <property type="entry name" value="DNA_ligase_ATP-dep_CS"/>
</dbReference>
<dbReference type="Gene3D" id="3.30.1490.70">
    <property type="match status" value="1"/>
</dbReference>
<evidence type="ECO:0000256" key="1">
    <source>
        <dbReference type="ARBA" id="ARBA00007572"/>
    </source>
</evidence>
<feature type="compositionally biased region" description="Low complexity" evidence="5">
    <location>
        <begin position="12"/>
        <end position="21"/>
    </location>
</feature>
<evidence type="ECO:0000256" key="5">
    <source>
        <dbReference type="SAM" id="MobiDB-lite"/>
    </source>
</evidence>
<dbReference type="GO" id="GO:0003910">
    <property type="term" value="F:DNA ligase (ATP) activity"/>
    <property type="evidence" value="ECO:0007669"/>
    <property type="project" value="UniProtKB-EC"/>
</dbReference>
<evidence type="ECO:0000256" key="4">
    <source>
        <dbReference type="ARBA" id="ARBA00034003"/>
    </source>
</evidence>
<comment type="catalytic activity">
    <reaction evidence="4">
        <text>ATP + (deoxyribonucleotide)n-3'-hydroxyl + 5'-phospho-(deoxyribonucleotide)m = (deoxyribonucleotide)n+m + AMP + diphosphate.</text>
        <dbReference type="EC" id="6.5.1.1"/>
    </reaction>
</comment>
<dbReference type="GO" id="GO:0005524">
    <property type="term" value="F:ATP binding"/>
    <property type="evidence" value="ECO:0007669"/>
    <property type="project" value="InterPro"/>
</dbReference>
<dbReference type="NCBIfam" id="NF006078">
    <property type="entry name" value="PRK08224.1"/>
    <property type="match status" value="1"/>
</dbReference>
<keyword evidence="3 8" id="KW-0436">Ligase</keyword>
<dbReference type="EMBL" id="CP114014">
    <property type="protein sequence ID" value="XAY08217.1"/>
    <property type="molecule type" value="Genomic_DNA"/>
</dbReference>